<evidence type="ECO:0000313" key="2">
    <source>
        <dbReference type="EMBL" id="GAA2487382.1"/>
    </source>
</evidence>
<dbReference type="EMBL" id="BAAASG010000007">
    <property type="protein sequence ID" value="GAA2487382.1"/>
    <property type="molecule type" value="Genomic_DNA"/>
</dbReference>
<proteinExistence type="predicted"/>
<organism evidence="2 3">
    <name type="scientific">Streptomyces longisporus</name>
    <dbReference type="NCBI Taxonomy" id="1948"/>
    <lineage>
        <taxon>Bacteria</taxon>
        <taxon>Bacillati</taxon>
        <taxon>Actinomycetota</taxon>
        <taxon>Actinomycetes</taxon>
        <taxon>Kitasatosporales</taxon>
        <taxon>Streptomycetaceae</taxon>
        <taxon>Streptomyces</taxon>
    </lineage>
</organism>
<name>A0ABP5YY21_STRLO</name>
<evidence type="ECO:0000313" key="3">
    <source>
        <dbReference type="Proteomes" id="UP001501777"/>
    </source>
</evidence>
<dbReference type="Proteomes" id="UP001501777">
    <property type="component" value="Unassembled WGS sequence"/>
</dbReference>
<feature type="region of interest" description="Disordered" evidence="1">
    <location>
        <begin position="92"/>
        <end position="117"/>
    </location>
</feature>
<comment type="caution">
    <text evidence="2">The sequence shown here is derived from an EMBL/GenBank/DDBJ whole genome shotgun (WGS) entry which is preliminary data.</text>
</comment>
<evidence type="ECO:0000256" key="1">
    <source>
        <dbReference type="SAM" id="MobiDB-lite"/>
    </source>
</evidence>
<keyword evidence="3" id="KW-1185">Reference proteome</keyword>
<gene>
    <name evidence="2" type="ORF">GCM10010276_27280</name>
</gene>
<protein>
    <submittedName>
        <fullName evidence="2">Uncharacterized protein</fullName>
    </submittedName>
</protein>
<accession>A0ABP5YY21</accession>
<reference evidence="3" key="1">
    <citation type="journal article" date="2019" name="Int. J. Syst. Evol. Microbiol.">
        <title>The Global Catalogue of Microorganisms (GCM) 10K type strain sequencing project: providing services to taxonomists for standard genome sequencing and annotation.</title>
        <authorList>
            <consortium name="The Broad Institute Genomics Platform"/>
            <consortium name="The Broad Institute Genome Sequencing Center for Infectious Disease"/>
            <person name="Wu L."/>
            <person name="Ma J."/>
        </authorList>
    </citation>
    <scope>NUCLEOTIDE SEQUENCE [LARGE SCALE GENOMIC DNA]</scope>
    <source>
        <strain evidence="3">JCM 4395</strain>
    </source>
</reference>
<sequence length="152" mass="16134">MGPALFALGAAVGHHRLRPAGLCGQQGPKVFVTGRADLAGIEPAQDAAQGLLARYPVAAQEWVVGQAEGGQFLRRRTPAPLRRRGDRVLAGECHRADHQGRQRGEPVPHSASPPRIGDRLELGYQAADLVLGGTLAEGFQAGRTRHVDSDRG</sequence>
<feature type="compositionally biased region" description="Basic and acidic residues" evidence="1">
    <location>
        <begin position="92"/>
        <end position="106"/>
    </location>
</feature>